<dbReference type="PANTHER" id="PTHR23076:SF113">
    <property type="entry name" value="ATP-DEPENDENT ZINC METALLOPROTEASE FTSH 1, CHLOROPLASTIC-RELATED"/>
    <property type="match status" value="1"/>
</dbReference>
<keyword evidence="8 14" id="KW-0862">Zinc</keyword>
<evidence type="ECO:0000256" key="9">
    <source>
        <dbReference type="ARBA" id="ARBA00022840"/>
    </source>
</evidence>
<feature type="transmembrane region" description="Helical" evidence="14">
    <location>
        <begin position="109"/>
        <end position="130"/>
    </location>
</feature>
<dbReference type="InterPro" id="IPR037219">
    <property type="entry name" value="Peptidase_M41-like"/>
</dbReference>
<feature type="binding site" evidence="14">
    <location>
        <begin position="201"/>
        <end position="208"/>
    </location>
    <ligand>
        <name>ATP</name>
        <dbReference type="ChEBI" id="CHEBI:30616"/>
    </ligand>
</feature>
<evidence type="ECO:0000256" key="12">
    <source>
        <dbReference type="ARBA" id="ARBA00023136"/>
    </source>
</evidence>
<dbReference type="InterPro" id="IPR027417">
    <property type="entry name" value="P-loop_NTPase"/>
</dbReference>
<dbReference type="Gene3D" id="1.20.58.760">
    <property type="entry name" value="Peptidase M41"/>
    <property type="match status" value="1"/>
</dbReference>
<dbReference type="InterPro" id="IPR003593">
    <property type="entry name" value="AAA+_ATPase"/>
</dbReference>
<dbReference type="GO" id="GO:0030163">
    <property type="term" value="P:protein catabolic process"/>
    <property type="evidence" value="ECO:0007669"/>
    <property type="project" value="UniProtKB-UniRule"/>
</dbReference>
<evidence type="ECO:0000256" key="11">
    <source>
        <dbReference type="ARBA" id="ARBA00023049"/>
    </source>
</evidence>
<comment type="similarity">
    <text evidence="2 14">In the C-terminal section; belongs to the peptidase M41 family.</text>
</comment>
<comment type="subunit">
    <text evidence="14">Homohexamer.</text>
</comment>
<dbReference type="CDD" id="cd19501">
    <property type="entry name" value="RecA-like_FtsH"/>
    <property type="match status" value="1"/>
</dbReference>
<dbReference type="FunFam" id="1.10.8.60:FF:000001">
    <property type="entry name" value="ATP-dependent zinc metalloprotease FtsH"/>
    <property type="match status" value="1"/>
</dbReference>
<dbReference type="Gene3D" id="1.10.8.60">
    <property type="match status" value="1"/>
</dbReference>
<dbReference type="EMBL" id="ACWF01000003">
    <property type="protein sequence ID" value="EHL79675.1"/>
    <property type="molecule type" value="Genomic_DNA"/>
</dbReference>
<protein>
    <recommendedName>
        <fullName evidence="14">ATP-dependent zinc metalloprotease FtsH</fullName>
        <ecNumber evidence="14">3.4.24.-</ecNumber>
    </recommendedName>
</protein>
<evidence type="ECO:0000256" key="13">
    <source>
        <dbReference type="ARBA" id="ARBA00061570"/>
    </source>
</evidence>
<dbReference type="PROSITE" id="PS00674">
    <property type="entry name" value="AAA"/>
    <property type="match status" value="1"/>
</dbReference>
<dbReference type="FunFam" id="1.20.58.760:FF:000001">
    <property type="entry name" value="ATP-dependent zinc metalloprotease FtsH"/>
    <property type="match status" value="1"/>
</dbReference>
<dbReference type="SUPFAM" id="SSF52540">
    <property type="entry name" value="P-loop containing nucleoside triphosphate hydrolases"/>
    <property type="match status" value="1"/>
</dbReference>
<feature type="active site" evidence="14">
    <location>
        <position position="424"/>
    </location>
</feature>
<dbReference type="Pfam" id="PF00004">
    <property type="entry name" value="AAA"/>
    <property type="match status" value="1"/>
</dbReference>
<keyword evidence="19" id="KW-1185">Reference proteome</keyword>
<evidence type="ECO:0000313" key="19">
    <source>
        <dbReference type="Proteomes" id="UP000011747"/>
    </source>
</evidence>
<comment type="subcellular location">
    <subcellularLocation>
        <location evidence="14">Cell membrane</location>
        <topology evidence="14">Multi-pass membrane protein</topology>
        <orientation evidence="14">Cytoplasmic side</orientation>
    </subcellularLocation>
    <subcellularLocation>
        <location evidence="1">Membrane</location>
    </subcellularLocation>
</comment>
<evidence type="ECO:0000256" key="4">
    <source>
        <dbReference type="ARBA" id="ARBA00022692"/>
    </source>
</evidence>
<dbReference type="SUPFAM" id="SSF140990">
    <property type="entry name" value="FtsH protease domain-like"/>
    <property type="match status" value="1"/>
</dbReference>
<keyword evidence="14" id="KW-1003">Cell membrane</keyword>
<evidence type="ECO:0000256" key="6">
    <source>
        <dbReference type="ARBA" id="ARBA00022741"/>
    </source>
</evidence>
<evidence type="ECO:0000256" key="8">
    <source>
        <dbReference type="ARBA" id="ARBA00022833"/>
    </source>
</evidence>
<organism evidence="18 19">
    <name type="scientific">Bacillus smithii 7_3_47FAA</name>
    <dbReference type="NCBI Taxonomy" id="665952"/>
    <lineage>
        <taxon>Bacteria</taxon>
        <taxon>Bacillati</taxon>
        <taxon>Bacillota</taxon>
        <taxon>Bacilli</taxon>
        <taxon>Bacillales</taxon>
        <taxon>Bacillaceae</taxon>
        <taxon>Bacillus</taxon>
    </lineage>
</organism>
<feature type="binding site" evidence="14">
    <location>
        <position position="423"/>
    </location>
    <ligand>
        <name>Zn(2+)</name>
        <dbReference type="ChEBI" id="CHEBI:29105"/>
        <note>catalytic</note>
    </ligand>
</feature>
<dbReference type="HOGENOM" id="CLU_000688_16_2_9"/>
<keyword evidence="7 14" id="KW-0378">Hydrolase</keyword>
<dbReference type="PATRIC" id="fig|665952.3.peg.25"/>
<dbReference type="MEROPS" id="M41.009"/>
<keyword evidence="10 14" id="KW-1133">Transmembrane helix</keyword>
<dbReference type="EC" id="3.4.24.-" evidence="14"/>
<dbReference type="AlphaFoldDB" id="G9QGL2"/>
<dbReference type="PANTHER" id="PTHR23076">
    <property type="entry name" value="METALLOPROTEASE M41 FTSH"/>
    <property type="match status" value="1"/>
</dbReference>
<feature type="compositionally biased region" description="Basic and acidic residues" evidence="16">
    <location>
        <begin position="605"/>
        <end position="617"/>
    </location>
</feature>
<evidence type="ECO:0000259" key="17">
    <source>
        <dbReference type="SMART" id="SM00382"/>
    </source>
</evidence>
<keyword evidence="3 14" id="KW-0645">Protease</keyword>
<feature type="binding site" evidence="14">
    <location>
        <position position="427"/>
    </location>
    <ligand>
        <name>Zn(2+)</name>
        <dbReference type="ChEBI" id="CHEBI:29105"/>
        <note>catalytic</note>
    </ligand>
</feature>
<evidence type="ECO:0000256" key="16">
    <source>
        <dbReference type="SAM" id="MobiDB-lite"/>
    </source>
</evidence>
<dbReference type="GO" id="GO:0005524">
    <property type="term" value="F:ATP binding"/>
    <property type="evidence" value="ECO:0007669"/>
    <property type="project" value="UniProtKB-UniRule"/>
</dbReference>
<evidence type="ECO:0000256" key="7">
    <source>
        <dbReference type="ARBA" id="ARBA00022801"/>
    </source>
</evidence>
<keyword evidence="9 14" id="KW-0067">ATP-binding</keyword>
<dbReference type="NCBIfam" id="TIGR01241">
    <property type="entry name" value="FtsH_fam"/>
    <property type="match status" value="1"/>
</dbReference>
<dbReference type="GO" id="GO:0016887">
    <property type="term" value="F:ATP hydrolysis activity"/>
    <property type="evidence" value="ECO:0007669"/>
    <property type="project" value="UniProtKB-UniRule"/>
</dbReference>
<name>G9QGL2_9BACI</name>
<keyword evidence="5 14" id="KW-0479">Metal-binding</keyword>
<evidence type="ECO:0000256" key="5">
    <source>
        <dbReference type="ARBA" id="ARBA00022723"/>
    </source>
</evidence>
<keyword evidence="12 14" id="KW-0472">Membrane</keyword>
<comment type="function">
    <text evidence="14">Acts as a processive, ATP-dependent zinc metallopeptidase for both cytoplasmic and membrane proteins. Plays a role in the quality control of integral membrane proteins.</text>
</comment>
<feature type="domain" description="AAA+ ATPase" evidence="17">
    <location>
        <begin position="193"/>
        <end position="332"/>
    </location>
</feature>
<evidence type="ECO:0000313" key="18">
    <source>
        <dbReference type="EMBL" id="EHL79675.1"/>
    </source>
</evidence>
<dbReference type="InterPro" id="IPR005936">
    <property type="entry name" value="FtsH"/>
</dbReference>
<evidence type="ECO:0000256" key="10">
    <source>
        <dbReference type="ARBA" id="ARBA00022989"/>
    </source>
</evidence>
<keyword evidence="11 14" id="KW-0482">Metalloprotease</keyword>
<keyword evidence="6 14" id="KW-0547">Nucleotide-binding</keyword>
<reference evidence="18 19" key="1">
    <citation type="submission" date="2011-09" db="EMBL/GenBank/DDBJ databases">
        <title>The Genome Sequence of Bacillus smithii 7_3_47FAA.</title>
        <authorList>
            <consortium name="The Broad Institute Genome Sequencing Platform"/>
            <person name="Earl A."/>
            <person name="Ward D."/>
            <person name="Feldgarden M."/>
            <person name="Gevers D."/>
            <person name="Daigneault M."/>
            <person name="Strauss J."/>
            <person name="Allen-Vercoe E."/>
            <person name="Young S.K."/>
            <person name="Zeng Q."/>
            <person name="Gargeya S."/>
            <person name="Fitzgerald M."/>
            <person name="Haas B."/>
            <person name="Abouelleil A."/>
            <person name="Alvarado L."/>
            <person name="Arachchi H.M."/>
            <person name="Berlin A."/>
            <person name="Brown A."/>
            <person name="Chapman S.B."/>
            <person name="Chen Z."/>
            <person name="Dunbar C."/>
            <person name="Freedman E."/>
            <person name="Gearin G."/>
            <person name="Goldberg J."/>
            <person name="Griggs A."/>
            <person name="Gujja S."/>
            <person name="Heiman D."/>
            <person name="Howarth C."/>
            <person name="Larson L."/>
            <person name="Lui A."/>
            <person name="MacDonald P.J.P."/>
            <person name="Montmayeur A."/>
            <person name="Murphy C."/>
            <person name="Neiman D."/>
            <person name="Pearson M."/>
            <person name="Priest M."/>
            <person name="Roberts A."/>
            <person name="Saif S."/>
            <person name="Shea T."/>
            <person name="Shenoy N."/>
            <person name="Sisk P."/>
            <person name="Stolte C."/>
            <person name="Sykes S."/>
            <person name="Wortman J."/>
            <person name="Nusbaum C."/>
            <person name="Birren B."/>
        </authorList>
    </citation>
    <scope>NUCLEOTIDE SEQUENCE [LARGE SCALE GENOMIC DNA]</scope>
    <source>
        <strain evidence="18 19">7_3_47FAA</strain>
    </source>
</reference>
<dbReference type="GO" id="GO:0004176">
    <property type="term" value="F:ATP-dependent peptidase activity"/>
    <property type="evidence" value="ECO:0007669"/>
    <property type="project" value="InterPro"/>
</dbReference>
<comment type="similarity">
    <text evidence="15">Belongs to the AAA ATPase family.</text>
</comment>
<dbReference type="RefSeq" id="WP_003352291.1">
    <property type="nucleotide sequence ID" value="NZ_JH414739.1"/>
</dbReference>
<dbReference type="SMART" id="SM00382">
    <property type="entry name" value="AAA"/>
    <property type="match status" value="1"/>
</dbReference>
<evidence type="ECO:0000256" key="1">
    <source>
        <dbReference type="ARBA" id="ARBA00004370"/>
    </source>
</evidence>
<dbReference type="Pfam" id="PF06480">
    <property type="entry name" value="FtsH_ext"/>
    <property type="match status" value="1"/>
</dbReference>
<evidence type="ECO:0000256" key="14">
    <source>
        <dbReference type="HAMAP-Rule" id="MF_01458"/>
    </source>
</evidence>
<dbReference type="HAMAP" id="MF_01458">
    <property type="entry name" value="FtsH"/>
    <property type="match status" value="1"/>
</dbReference>
<dbReference type="InterPro" id="IPR003960">
    <property type="entry name" value="ATPase_AAA_CS"/>
</dbReference>
<dbReference type="GO" id="GO:0006508">
    <property type="term" value="P:proteolysis"/>
    <property type="evidence" value="ECO:0007669"/>
    <property type="project" value="UniProtKB-KW"/>
</dbReference>
<evidence type="ECO:0000256" key="3">
    <source>
        <dbReference type="ARBA" id="ARBA00022670"/>
    </source>
</evidence>
<keyword evidence="4 14" id="KW-0812">Transmembrane</keyword>
<proteinExistence type="inferred from homology"/>
<comment type="caution">
    <text evidence="18">The sequence shown here is derived from an EMBL/GenBank/DDBJ whole genome shotgun (WGS) entry which is preliminary data.</text>
</comment>
<dbReference type="Pfam" id="PF01434">
    <property type="entry name" value="Peptidase_M41"/>
    <property type="match status" value="1"/>
</dbReference>
<sequence length="667" mass="74000">MNRIFRYTIFYLLVFLVIIGVVGYFNNNNQPTKNITYNEFISHLENNDVKSFSMQPERGVYEVRGQLKGDDGNYFQTYVMNSDTLLNRIDNAAKNARVEVLPAKETSGWVSFFTTIIPFLIIFILFFFLLNQAQGGGSRVMNFGKSKARLYNDEKKKVRFRDVAGADEEKQELVEIVEFLKDPRKFSELGARIPKGVLLVGPPGTGKTLLARAVAGEAGVPFFSISGSDFVEMFVGVGASRVRDLFETAKKNAPCIIFIDEIDAVGRQRGAGLGGGHDEREQTLNQLLVEMDGFSANEGIIIIAATNRPDILDPALLRPGRFDRQITVDRPDVNGREAVLRVHARNKPLDDSVDLKAIAQRTPGFSGADLENLLNEAALVAARANKKKIDMSDIDEATDRVIAGPAKRSKVISEKERRIVAFHEAGHTVIGLVLDDAEMVHKVTIVPRGQAGGYAVMLPKEDRYFMTKPELLDKITGLLGGRVSEELTFGEVSTGAHNDFQRATSIARRMVTEFGMSDKLGPLQFGQSQGQVFLGRDLNSEQNYSDAIAYEIDLEIQRIIKECYERAKKILTENQDKVKLIATTLLEVETLDAAQIKHLVEHGTLPDRSASTDKKATNNDNVKVNIQKKEESPTEESNQYDSTDQSESTSNSDKNPPHSGNDGDKTV</sequence>
<evidence type="ECO:0000256" key="15">
    <source>
        <dbReference type="RuleBase" id="RU003651"/>
    </source>
</evidence>
<comment type="similarity">
    <text evidence="13 14">In the central section; belongs to the AAA ATPase family.</text>
</comment>
<feature type="binding site" evidence="14">
    <location>
        <position position="499"/>
    </location>
    <ligand>
        <name>Zn(2+)</name>
        <dbReference type="ChEBI" id="CHEBI:29105"/>
        <note>catalytic</note>
    </ligand>
</feature>
<dbReference type="Pfam" id="PF17862">
    <property type="entry name" value="AAA_lid_3"/>
    <property type="match status" value="1"/>
</dbReference>
<dbReference type="GO" id="GO:0004222">
    <property type="term" value="F:metalloendopeptidase activity"/>
    <property type="evidence" value="ECO:0007669"/>
    <property type="project" value="InterPro"/>
</dbReference>
<accession>G9QGL2</accession>
<dbReference type="InterPro" id="IPR011546">
    <property type="entry name" value="Pept_M41_FtsH_extracell"/>
</dbReference>
<feature type="region of interest" description="Disordered" evidence="16">
    <location>
        <begin position="605"/>
        <end position="667"/>
    </location>
</feature>
<dbReference type="FunFam" id="3.40.50.300:FF:000001">
    <property type="entry name" value="ATP-dependent zinc metalloprotease FtsH"/>
    <property type="match status" value="1"/>
</dbReference>
<dbReference type="InterPro" id="IPR041569">
    <property type="entry name" value="AAA_lid_3"/>
</dbReference>
<dbReference type="Proteomes" id="UP000011747">
    <property type="component" value="Unassembled WGS sequence"/>
</dbReference>
<comment type="cofactor">
    <cofactor evidence="14">
        <name>Zn(2+)</name>
        <dbReference type="ChEBI" id="CHEBI:29105"/>
    </cofactor>
    <text evidence="14">Binds 1 zinc ion per subunit.</text>
</comment>
<gene>
    <name evidence="14" type="primary">ftsH</name>
    <name evidence="18" type="ORF">HMPREF1015_02776</name>
</gene>
<dbReference type="GO" id="GO:0008270">
    <property type="term" value="F:zinc ion binding"/>
    <property type="evidence" value="ECO:0007669"/>
    <property type="project" value="UniProtKB-UniRule"/>
</dbReference>
<evidence type="ECO:0000256" key="2">
    <source>
        <dbReference type="ARBA" id="ARBA00010044"/>
    </source>
</evidence>
<dbReference type="Gene3D" id="3.40.50.300">
    <property type="entry name" value="P-loop containing nucleotide triphosphate hydrolases"/>
    <property type="match status" value="1"/>
</dbReference>
<dbReference type="InterPro" id="IPR003959">
    <property type="entry name" value="ATPase_AAA_core"/>
</dbReference>
<dbReference type="GO" id="GO:0005886">
    <property type="term" value="C:plasma membrane"/>
    <property type="evidence" value="ECO:0007669"/>
    <property type="project" value="UniProtKB-SubCell"/>
</dbReference>
<feature type="compositionally biased region" description="Polar residues" evidence="16">
    <location>
        <begin position="635"/>
        <end position="654"/>
    </location>
</feature>
<feature type="transmembrane region" description="Helical" evidence="14">
    <location>
        <begin position="7"/>
        <end position="25"/>
    </location>
</feature>
<dbReference type="InterPro" id="IPR000642">
    <property type="entry name" value="Peptidase_M41"/>
</dbReference>